<dbReference type="AlphaFoldDB" id="W5WES1"/>
<dbReference type="KEGG" id="kal:KALB_5987"/>
<sequence>MTRTGAGDRQRPPRVHPVLAAALLAAGCAATGTESTGWTVTVYYTAVAELHHGPPQLVRGCPVLDCAHGSAELGSFPADFVAAVRSEGAGRIAVGKYLNWSSDTGFWLDTAARDTAGRPLRPWRSAAADDLAPGTRVRLTGCGQGAEQAVCDRLSAGEWTISDAFTPGLGGAKHVDLYVGEESGPDFTDDPMFTTLHGASLRTG</sequence>
<evidence type="ECO:0000313" key="1">
    <source>
        <dbReference type="EMBL" id="AHH99347.1"/>
    </source>
</evidence>
<keyword evidence="2" id="KW-1185">Reference proteome</keyword>
<gene>
    <name evidence="1" type="ORF">KALB_5987</name>
</gene>
<accession>W5WES1</accession>
<evidence type="ECO:0000313" key="2">
    <source>
        <dbReference type="Proteomes" id="UP000019225"/>
    </source>
</evidence>
<dbReference type="Proteomes" id="UP000019225">
    <property type="component" value="Chromosome"/>
</dbReference>
<dbReference type="EMBL" id="CP007155">
    <property type="protein sequence ID" value="AHH99347.1"/>
    <property type="molecule type" value="Genomic_DNA"/>
</dbReference>
<dbReference type="eggNOG" id="ENOG5032KA1">
    <property type="taxonomic scope" value="Bacteria"/>
</dbReference>
<reference evidence="1 2" key="1">
    <citation type="journal article" date="2014" name="BMC Genomics">
        <title>Complete genome sequence of producer of the glycopeptide antibiotic Aculeximycin Kutzneria albida DSM 43870T, a representative of minor genus of Pseudonocardiaceae.</title>
        <authorList>
            <person name="Rebets Y."/>
            <person name="Tokovenko B."/>
            <person name="Lushchyk I."/>
            <person name="Ruckert C."/>
            <person name="Zaburannyi N."/>
            <person name="Bechthold A."/>
            <person name="Kalinowski J."/>
            <person name="Luzhetskyy A."/>
        </authorList>
    </citation>
    <scope>NUCLEOTIDE SEQUENCE [LARGE SCALE GENOMIC DNA]</scope>
    <source>
        <strain evidence="1">DSM 43870</strain>
    </source>
</reference>
<organism evidence="1 2">
    <name type="scientific">Kutzneria albida DSM 43870</name>
    <dbReference type="NCBI Taxonomy" id="1449976"/>
    <lineage>
        <taxon>Bacteria</taxon>
        <taxon>Bacillati</taxon>
        <taxon>Actinomycetota</taxon>
        <taxon>Actinomycetes</taxon>
        <taxon>Pseudonocardiales</taxon>
        <taxon>Pseudonocardiaceae</taxon>
        <taxon>Kutzneria</taxon>
    </lineage>
</organism>
<name>W5WES1_9PSEU</name>
<dbReference type="RefSeq" id="WP_052360493.1">
    <property type="nucleotide sequence ID" value="NZ_CP007155.1"/>
</dbReference>
<dbReference type="PROSITE" id="PS51257">
    <property type="entry name" value="PROKAR_LIPOPROTEIN"/>
    <property type="match status" value="1"/>
</dbReference>
<dbReference type="OrthoDB" id="3293218at2"/>
<proteinExistence type="predicted"/>
<protein>
    <submittedName>
        <fullName evidence="1">Uncharacterized protein</fullName>
    </submittedName>
</protein>
<dbReference type="HOGENOM" id="CLU_099329_0_0_11"/>
<dbReference type="STRING" id="1449976.KALB_5987"/>